<dbReference type="GeneID" id="39874461"/>
<evidence type="ECO:0000313" key="5">
    <source>
        <dbReference type="EMBL" id="GBE60691.1"/>
    </source>
</evidence>
<gene>
    <name evidence="5" type="ORF">BOVATA_021840</name>
</gene>
<comment type="caution">
    <text evidence="5">The sequence shown here is derived from an EMBL/GenBank/DDBJ whole genome shotgun (WGS) entry which is preliminary data.</text>
</comment>
<protein>
    <recommendedName>
        <fullName evidence="7">Sel1 repeat-containing protein</fullName>
    </recommendedName>
</protein>
<organism evidence="5 6">
    <name type="scientific">Babesia ovata</name>
    <dbReference type="NCBI Taxonomy" id="189622"/>
    <lineage>
        <taxon>Eukaryota</taxon>
        <taxon>Sar</taxon>
        <taxon>Alveolata</taxon>
        <taxon>Apicomplexa</taxon>
        <taxon>Aconoidasida</taxon>
        <taxon>Piroplasmida</taxon>
        <taxon>Babesiidae</taxon>
        <taxon>Babesia</taxon>
    </lineage>
</organism>
<evidence type="ECO:0008006" key="7">
    <source>
        <dbReference type="Google" id="ProtNLM"/>
    </source>
</evidence>
<sequence length="1259" mass="140966">MRMNLLALLYVAEAATVAAGLASVGWLPATANQEPVEPSIEEVERSIFENWMMSRLAVREFGRFDMVEQGNGRLLRWGTVMVPRRLEIMLHLLNSPVLHDSTLNTTDIPQGTMNHFQLLSTPLRVPAGGTAHVLAVALLRNDRAKLKQYEGFKRDTDSWPTYLDNEAAYTYLWRVLSQQFKVYRQPLPQHGAQLRNQLIYCYRNYDNEILIFKYHVALDISKHNKFTKLISHWSVDKMPVNQDYAFMLDGLLAKADRSYYPEEMFDNIGHFSDFVNSFGKTDEKLLKMIMRRPLLKPRMTLDECLDAEAEHIAKITIRLAHVLMGRMLVKHGIPAFRAMRSRRNLWRVHGVVGTLKRIRTAVNEHLLSIPSDDGAQSLPLPNERDEIEEILFESSKAFRPYWTMKNDTLYNTASDTLNSDANKPAGLLFDPNLFLQRLLNIKAEKIDFQEAHDILHRLTVPSTPTRAQALFKTHDTCRIVDNMLDKVAEQYESLPAPVRGKLVAKCRCLLAFLYMFGVVAPNGRLELPGGWPRDIVRSLAYITDGIGSSCGMCNSILGFLSGIGYPPVADNMYAWETRKTHLHSTVYQMLVTSGRTIRKRHTEYYDKTLLSYLSGHYKEDDASSLAVGYYLYSGIGAPSRMLDDIHVRSGVERSPKSVGSKCIEALPYVLDAAKSAMRTRVYSNNDEGSEEYRSRRYVEFVRKLAMMGDVDGLRVMGDFHFTGHEAGNIRVDVPMALQYWARAAHSGDVMSALTMANHLINLLGYEGNGGNSTQPGERNSDDVIISAQQLQLDGTSREDIERAAERYLRIVSESNNQLAASTARFYAARYGIGQQRDPIVAARNLQEAADRGDTNSQVLMGHAYAGMLNDITPADGKNVFMALEYYRRAAKSGNVVAAFNTAVLTLHGYDLKYTSSVDRCKASFTFFQQVGRQSLFPAVVRALSVRAARHGDELGHALLSMFLSEMGDPKAHIEAANHFKNNHKLCYVGGEVTLVKTPGPGRIASTAVSPSPPTTGVSKVSVTSDADKLKEQLKTDDGATKNVGTAPYADSSKSAMPGKPAKNALAELPRRSVGIFTPYVQDDQHSGTSECHIFYARRSGHETMGGSPLLLAEALMERYPEESAEWVLEAKIRNEPKAAYLYATMLEAGTGVAQDCPASYGYYSSMTESREHTNKMLGFLCIQRARIAHLLHGWRYPYGWFVSSFYDAAVVPHLLAKDYKPCHFALPIIKPLETFSDKFITVTFAIAVALSSLVYIKLR</sequence>
<dbReference type="PANTHER" id="PTHR11102">
    <property type="entry name" value="SEL-1-LIKE PROTEIN"/>
    <property type="match status" value="1"/>
</dbReference>
<keyword evidence="3" id="KW-0472">Membrane</keyword>
<dbReference type="VEuPathDB" id="PiroplasmaDB:BOVATA_021840"/>
<evidence type="ECO:0000256" key="1">
    <source>
        <dbReference type="ARBA" id="ARBA00038101"/>
    </source>
</evidence>
<feature type="signal peptide" evidence="4">
    <location>
        <begin position="1"/>
        <end position="20"/>
    </location>
</feature>
<dbReference type="Proteomes" id="UP000236319">
    <property type="component" value="Unassembled WGS sequence"/>
</dbReference>
<keyword evidence="3" id="KW-1133">Transmembrane helix</keyword>
<dbReference type="SMART" id="SM00671">
    <property type="entry name" value="SEL1"/>
    <property type="match status" value="4"/>
</dbReference>
<reference evidence="5 6" key="1">
    <citation type="journal article" date="2017" name="BMC Genomics">
        <title>Whole-genome assembly of Babesia ovata and comparative genomics between closely related pathogens.</title>
        <authorList>
            <person name="Yamagishi J."/>
            <person name="Asada M."/>
            <person name="Hakimi H."/>
            <person name="Tanaka T.Q."/>
            <person name="Sugimoto C."/>
            <person name="Kawazu S."/>
        </authorList>
    </citation>
    <scope>NUCLEOTIDE SEQUENCE [LARGE SCALE GENOMIC DNA]</scope>
    <source>
        <strain evidence="5 6">Miyake</strain>
    </source>
</reference>
<name>A0A2H6KCH2_9APIC</name>
<feature type="compositionally biased region" description="Polar residues" evidence="2">
    <location>
        <begin position="1006"/>
        <end position="1024"/>
    </location>
</feature>
<feature type="transmembrane region" description="Helical" evidence="3">
    <location>
        <begin position="1239"/>
        <end position="1258"/>
    </location>
</feature>
<dbReference type="InterPro" id="IPR006597">
    <property type="entry name" value="Sel1-like"/>
</dbReference>
<accession>A0A2H6KCH2</accession>
<dbReference type="PANTHER" id="PTHR11102:SF160">
    <property type="entry name" value="ERAD-ASSOCIATED E3 UBIQUITIN-PROTEIN LIGASE COMPONENT HRD3"/>
    <property type="match status" value="1"/>
</dbReference>
<dbReference type="InterPro" id="IPR011990">
    <property type="entry name" value="TPR-like_helical_dom_sf"/>
</dbReference>
<dbReference type="InterPro" id="IPR050767">
    <property type="entry name" value="Sel1_AlgK"/>
</dbReference>
<feature type="chain" id="PRO_5014142728" description="Sel1 repeat-containing protein" evidence="4">
    <location>
        <begin position="21"/>
        <end position="1259"/>
    </location>
</feature>
<keyword evidence="4" id="KW-0732">Signal</keyword>
<dbReference type="Gene3D" id="1.25.40.10">
    <property type="entry name" value="Tetratricopeptide repeat domain"/>
    <property type="match status" value="1"/>
</dbReference>
<feature type="region of interest" description="Disordered" evidence="2">
    <location>
        <begin position="1003"/>
        <end position="1060"/>
    </location>
</feature>
<keyword evidence="6" id="KW-1185">Reference proteome</keyword>
<comment type="similarity">
    <text evidence="1">Belongs to the sel-1 family.</text>
</comment>
<evidence type="ECO:0000256" key="4">
    <source>
        <dbReference type="SAM" id="SignalP"/>
    </source>
</evidence>
<dbReference type="EMBL" id="BDSA01000002">
    <property type="protein sequence ID" value="GBE60691.1"/>
    <property type="molecule type" value="Genomic_DNA"/>
</dbReference>
<dbReference type="AlphaFoldDB" id="A0A2H6KCH2"/>
<keyword evidence="3" id="KW-0812">Transmembrane</keyword>
<evidence type="ECO:0000256" key="2">
    <source>
        <dbReference type="SAM" id="MobiDB-lite"/>
    </source>
</evidence>
<dbReference type="SUPFAM" id="SSF81901">
    <property type="entry name" value="HCP-like"/>
    <property type="match status" value="1"/>
</dbReference>
<evidence type="ECO:0000313" key="6">
    <source>
        <dbReference type="Proteomes" id="UP000236319"/>
    </source>
</evidence>
<proteinExistence type="inferred from homology"/>
<dbReference type="Pfam" id="PF08238">
    <property type="entry name" value="Sel1"/>
    <property type="match status" value="4"/>
</dbReference>
<evidence type="ECO:0000256" key="3">
    <source>
        <dbReference type="SAM" id="Phobius"/>
    </source>
</evidence>
<dbReference type="RefSeq" id="XP_028866934.1">
    <property type="nucleotide sequence ID" value="XM_029011101.1"/>
</dbReference>
<feature type="compositionally biased region" description="Basic and acidic residues" evidence="2">
    <location>
        <begin position="1025"/>
        <end position="1039"/>
    </location>
</feature>
<dbReference type="OrthoDB" id="272077at2759"/>